<evidence type="ECO:0000313" key="3">
    <source>
        <dbReference type="Proteomes" id="UP000735302"/>
    </source>
</evidence>
<evidence type="ECO:0000313" key="2">
    <source>
        <dbReference type="EMBL" id="GFO32886.1"/>
    </source>
</evidence>
<accession>A0AAV4CJ30</accession>
<comment type="caution">
    <text evidence="2">The sequence shown here is derived from an EMBL/GenBank/DDBJ whole genome shotgun (WGS) entry which is preliminary data.</text>
</comment>
<feature type="region of interest" description="Disordered" evidence="1">
    <location>
        <begin position="90"/>
        <end position="111"/>
    </location>
</feature>
<gene>
    <name evidence="2" type="ORF">PoB_005939100</name>
</gene>
<dbReference type="Proteomes" id="UP000735302">
    <property type="component" value="Unassembled WGS sequence"/>
</dbReference>
<sequence length="111" mass="12858">MRPESLEEAMTYILQYHVNYVLCMAEWRIDRQKWQSDLSALEENTARRDLSHAGSPWEGIYHMLETELRGLQTLENRQAEENCCLLPPIGQNKFETTSGEEEGNSVSLRPS</sequence>
<keyword evidence="3" id="KW-1185">Reference proteome</keyword>
<evidence type="ECO:0000256" key="1">
    <source>
        <dbReference type="SAM" id="MobiDB-lite"/>
    </source>
</evidence>
<dbReference type="EMBL" id="BLXT01006697">
    <property type="protein sequence ID" value="GFO32886.1"/>
    <property type="molecule type" value="Genomic_DNA"/>
</dbReference>
<proteinExistence type="predicted"/>
<protein>
    <submittedName>
        <fullName evidence="2">Uncharacterized protein</fullName>
    </submittedName>
</protein>
<reference evidence="2 3" key="1">
    <citation type="journal article" date="2021" name="Elife">
        <title>Chloroplast acquisition without the gene transfer in kleptoplastic sea slugs, Plakobranchus ocellatus.</title>
        <authorList>
            <person name="Maeda T."/>
            <person name="Takahashi S."/>
            <person name="Yoshida T."/>
            <person name="Shimamura S."/>
            <person name="Takaki Y."/>
            <person name="Nagai Y."/>
            <person name="Toyoda A."/>
            <person name="Suzuki Y."/>
            <person name="Arimoto A."/>
            <person name="Ishii H."/>
            <person name="Satoh N."/>
            <person name="Nishiyama T."/>
            <person name="Hasebe M."/>
            <person name="Maruyama T."/>
            <person name="Minagawa J."/>
            <person name="Obokata J."/>
            <person name="Shigenobu S."/>
        </authorList>
    </citation>
    <scope>NUCLEOTIDE SEQUENCE [LARGE SCALE GENOMIC DNA]</scope>
</reference>
<dbReference type="AlphaFoldDB" id="A0AAV4CJ30"/>
<organism evidence="2 3">
    <name type="scientific">Plakobranchus ocellatus</name>
    <dbReference type="NCBI Taxonomy" id="259542"/>
    <lineage>
        <taxon>Eukaryota</taxon>
        <taxon>Metazoa</taxon>
        <taxon>Spiralia</taxon>
        <taxon>Lophotrochozoa</taxon>
        <taxon>Mollusca</taxon>
        <taxon>Gastropoda</taxon>
        <taxon>Heterobranchia</taxon>
        <taxon>Euthyneura</taxon>
        <taxon>Panpulmonata</taxon>
        <taxon>Sacoglossa</taxon>
        <taxon>Placobranchoidea</taxon>
        <taxon>Plakobranchidae</taxon>
        <taxon>Plakobranchus</taxon>
    </lineage>
</organism>
<name>A0AAV4CJ30_9GAST</name>